<gene>
    <name evidence="2" type="ORF">LSH36_1087g00000</name>
</gene>
<dbReference type="GO" id="GO:0008745">
    <property type="term" value="F:N-acetylmuramoyl-L-alanine amidase activity"/>
    <property type="evidence" value="ECO:0007669"/>
    <property type="project" value="InterPro"/>
</dbReference>
<evidence type="ECO:0000313" key="2">
    <source>
        <dbReference type="EMBL" id="KAK2141524.1"/>
    </source>
</evidence>
<keyword evidence="1" id="KW-0732">Signal</keyword>
<keyword evidence="3" id="KW-1185">Reference proteome</keyword>
<sequence>MLAVKILLFVAVSVLTILGTDSCVRRTPKSTTNISGLDDIRYNFLIAQNGAIYERRGFGLIGDFTSAEPSKSSQIAIKDLMICADGSS</sequence>
<dbReference type="Gene3D" id="3.40.80.10">
    <property type="entry name" value="Peptidoglycan recognition protein-like"/>
    <property type="match status" value="1"/>
</dbReference>
<dbReference type="InterPro" id="IPR036505">
    <property type="entry name" value="Amidase/PGRP_sf"/>
</dbReference>
<feature type="chain" id="PRO_5042008555" evidence="1">
    <location>
        <begin position="23"/>
        <end position="88"/>
    </location>
</feature>
<comment type="caution">
    <text evidence="2">The sequence shown here is derived from an EMBL/GenBank/DDBJ whole genome shotgun (WGS) entry which is preliminary data.</text>
</comment>
<dbReference type="EMBL" id="JAODUP010001087">
    <property type="protein sequence ID" value="KAK2141524.1"/>
    <property type="molecule type" value="Genomic_DNA"/>
</dbReference>
<name>A0AAD9IV81_9ANNE</name>
<accession>A0AAD9IV81</accession>
<dbReference type="GO" id="GO:0009253">
    <property type="term" value="P:peptidoglycan catabolic process"/>
    <property type="evidence" value="ECO:0007669"/>
    <property type="project" value="InterPro"/>
</dbReference>
<evidence type="ECO:0000256" key="1">
    <source>
        <dbReference type="SAM" id="SignalP"/>
    </source>
</evidence>
<evidence type="ECO:0000313" key="3">
    <source>
        <dbReference type="Proteomes" id="UP001208570"/>
    </source>
</evidence>
<organism evidence="2 3">
    <name type="scientific">Paralvinella palmiformis</name>
    <dbReference type="NCBI Taxonomy" id="53620"/>
    <lineage>
        <taxon>Eukaryota</taxon>
        <taxon>Metazoa</taxon>
        <taxon>Spiralia</taxon>
        <taxon>Lophotrochozoa</taxon>
        <taxon>Annelida</taxon>
        <taxon>Polychaeta</taxon>
        <taxon>Sedentaria</taxon>
        <taxon>Canalipalpata</taxon>
        <taxon>Terebellida</taxon>
        <taxon>Terebelliformia</taxon>
        <taxon>Alvinellidae</taxon>
        <taxon>Paralvinella</taxon>
    </lineage>
</organism>
<dbReference type="SUPFAM" id="SSF55846">
    <property type="entry name" value="N-acetylmuramoyl-L-alanine amidase-like"/>
    <property type="match status" value="1"/>
</dbReference>
<dbReference type="Proteomes" id="UP001208570">
    <property type="component" value="Unassembled WGS sequence"/>
</dbReference>
<dbReference type="AlphaFoldDB" id="A0AAD9IV81"/>
<reference evidence="2" key="1">
    <citation type="journal article" date="2023" name="Mol. Biol. Evol.">
        <title>Third-Generation Sequencing Reveals the Adaptive Role of the Epigenome in Three Deep-Sea Polychaetes.</title>
        <authorList>
            <person name="Perez M."/>
            <person name="Aroh O."/>
            <person name="Sun Y."/>
            <person name="Lan Y."/>
            <person name="Juniper S.K."/>
            <person name="Young C.R."/>
            <person name="Angers B."/>
            <person name="Qian P.Y."/>
        </authorList>
    </citation>
    <scope>NUCLEOTIDE SEQUENCE</scope>
    <source>
        <strain evidence="2">P08H-3</strain>
    </source>
</reference>
<proteinExistence type="predicted"/>
<feature type="signal peptide" evidence="1">
    <location>
        <begin position="1"/>
        <end position="22"/>
    </location>
</feature>
<protein>
    <submittedName>
        <fullName evidence="2">Uncharacterized protein</fullName>
    </submittedName>
</protein>